<accession>A0ABQ3UKJ8</accession>
<feature type="coiled-coil region" evidence="4">
    <location>
        <begin position="103"/>
        <end position="130"/>
    </location>
</feature>
<dbReference type="PANTHER" id="PTHR22683:SF1">
    <property type="entry name" value="TYPE VII SECRETION SYSTEM PROTEIN ESSC"/>
    <property type="match status" value="1"/>
</dbReference>
<organism evidence="8 9">
    <name type="scientific">Ktedonobacter robiniae</name>
    <dbReference type="NCBI Taxonomy" id="2778365"/>
    <lineage>
        <taxon>Bacteria</taxon>
        <taxon>Bacillati</taxon>
        <taxon>Chloroflexota</taxon>
        <taxon>Ktedonobacteria</taxon>
        <taxon>Ktedonobacterales</taxon>
        <taxon>Ktedonobacteraceae</taxon>
        <taxon>Ktedonobacter</taxon>
    </lineage>
</organism>
<dbReference type="Gene3D" id="3.40.50.300">
    <property type="entry name" value="P-loop containing nucleotide triphosphate hydrolases"/>
    <property type="match status" value="2"/>
</dbReference>
<feature type="transmembrane region" description="Helical" evidence="6">
    <location>
        <begin position="75"/>
        <end position="97"/>
    </location>
</feature>
<keyword evidence="6" id="KW-1133">Transmembrane helix</keyword>
<dbReference type="InterPro" id="IPR050206">
    <property type="entry name" value="FtsK/SpoIIIE/SftA"/>
</dbReference>
<evidence type="ECO:0000313" key="8">
    <source>
        <dbReference type="EMBL" id="GHO53180.1"/>
    </source>
</evidence>
<dbReference type="EMBL" id="BNJG01000001">
    <property type="protein sequence ID" value="GHO53180.1"/>
    <property type="molecule type" value="Genomic_DNA"/>
</dbReference>
<dbReference type="SMART" id="SM00382">
    <property type="entry name" value="AAA"/>
    <property type="match status" value="1"/>
</dbReference>
<name>A0ABQ3UKJ8_9CHLR</name>
<feature type="transmembrane region" description="Helical" evidence="6">
    <location>
        <begin position="44"/>
        <end position="63"/>
    </location>
</feature>
<evidence type="ECO:0000259" key="7">
    <source>
        <dbReference type="PROSITE" id="PS50901"/>
    </source>
</evidence>
<dbReference type="InterPro" id="IPR003593">
    <property type="entry name" value="AAA+_ATPase"/>
</dbReference>
<evidence type="ECO:0000256" key="4">
    <source>
        <dbReference type="SAM" id="Coils"/>
    </source>
</evidence>
<dbReference type="RefSeq" id="WP_201370014.1">
    <property type="nucleotide sequence ID" value="NZ_BNJG01000001.1"/>
</dbReference>
<evidence type="ECO:0000256" key="5">
    <source>
        <dbReference type="SAM" id="MobiDB-lite"/>
    </source>
</evidence>
<feature type="domain" description="FtsK" evidence="7">
    <location>
        <begin position="561"/>
        <end position="737"/>
    </location>
</feature>
<keyword evidence="2 3" id="KW-0067">ATP-binding</keyword>
<feature type="region of interest" description="Disordered" evidence="5">
    <location>
        <begin position="377"/>
        <end position="402"/>
    </location>
</feature>
<evidence type="ECO:0000313" key="9">
    <source>
        <dbReference type="Proteomes" id="UP000654345"/>
    </source>
</evidence>
<proteinExistence type="predicted"/>
<feature type="binding site" evidence="3">
    <location>
        <begin position="580"/>
        <end position="587"/>
    </location>
    <ligand>
        <name>ATP</name>
        <dbReference type="ChEBI" id="CHEBI:30616"/>
    </ligand>
</feature>
<evidence type="ECO:0000256" key="6">
    <source>
        <dbReference type="SAM" id="Phobius"/>
    </source>
</evidence>
<keyword evidence="6" id="KW-0812">Transmembrane</keyword>
<evidence type="ECO:0000256" key="2">
    <source>
        <dbReference type="ARBA" id="ARBA00022840"/>
    </source>
</evidence>
<keyword evidence="9" id="KW-1185">Reference proteome</keyword>
<comment type="caution">
    <text evidence="8">The sequence shown here is derived from an EMBL/GenBank/DDBJ whole genome shotgun (WGS) entry which is preliminary data.</text>
</comment>
<reference evidence="8 9" key="1">
    <citation type="journal article" date="2021" name="Int. J. Syst. Evol. Microbiol.">
        <title>Reticulibacter mediterranei gen. nov., sp. nov., within the new family Reticulibacteraceae fam. nov., and Ktedonospora formicarum gen. nov., sp. nov., Ktedonobacter robiniae sp. nov., Dictyobacter formicarum sp. nov. and Dictyobacter arantiisoli sp. nov., belonging to the class Ktedonobacteria.</title>
        <authorList>
            <person name="Yabe S."/>
            <person name="Zheng Y."/>
            <person name="Wang C.M."/>
            <person name="Sakai Y."/>
            <person name="Abe K."/>
            <person name="Yokota A."/>
            <person name="Donadio S."/>
            <person name="Cavaletti L."/>
            <person name="Monciardini P."/>
        </authorList>
    </citation>
    <scope>NUCLEOTIDE SEQUENCE [LARGE SCALE GENOMIC DNA]</scope>
    <source>
        <strain evidence="8 9">SOSP1-30</strain>
    </source>
</reference>
<dbReference type="SUPFAM" id="SSF52540">
    <property type="entry name" value="P-loop containing nucleoside triphosphate hydrolases"/>
    <property type="match status" value="1"/>
</dbReference>
<dbReference type="InterPro" id="IPR027417">
    <property type="entry name" value="P-loop_NTPase"/>
</dbReference>
<dbReference type="Pfam" id="PF01580">
    <property type="entry name" value="FtsK_SpoIIIE"/>
    <property type="match status" value="1"/>
</dbReference>
<dbReference type="InterPro" id="IPR002543">
    <property type="entry name" value="FtsK_dom"/>
</dbReference>
<gene>
    <name evidence="8" type="ORF">KSB_16550</name>
</gene>
<evidence type="ECO:0000256" key="3">
    <source>
        <dbReference type="PROSITE-ProRule" id="PRU00289"/>
    </source>
</evidence>
<keyword evidence="4" id="KW-0175">Coiled coil</keyword>
<protein>
    <recommendedName>
        <fullName evidence="7">FtsK domain-containing protein</fullName>
    </recommendedName>
</protein>
<dbReference type="PANTHER" id="PTHR22683">
    <property type="entry name" value="SPORULATION PROTEIN RELATED"/>
    <property type="match status" value="1"/>
</dbReference>
<dbReference type="CDD" id="cd01127">
    <property type="entry name" value="TrwB_TraG_TraD_VirD4"/>
    <property type="match status" value="1"/>
</dbReference>
<keyword evidence="1 3" id="KW-0547">Nucleotide-binding</keyword>
<evidence type="ECO:0000256" key="1">
    <source>
        <dbReference type="ARBA" id="ARBA00022741"/>
    </source>
</evidence>
<keyword evidence="6" id="KW-0472">Membrane</keyword>
<sequence length="808" mass="90896">MSHQQATSKPASHVISRKARIWPEIPQDKVLLPSAPQLPQGPQVGTLSFVLFNLLGMGLYVLIFSTFKIGGGAQFFLLPFIAISGMMALGTVTNFLVQHFSTRRKSKALMERYEAQLQKIEQRLQSLHWKERQARLDLDPPLLPPRPEQQLYQGLSIVPLIERGFDEQDTQLWARKPDDPDFLTVRIGMGSQPATYEIQAPPTANTFPDQPSLEASLARVQASQERHSTLKVPITVKLNEPGPIALVGTRDRLEAARELLQAMVCQLVYHHSPEEVRIIILTPRSQEQAWRWATALPHTVLYDPRQAEEVVDESSQRHAVAIGAGAILEYLPLISRELGRRELLLGDTRREEGQHLLPHLVIVVDHFDLWQDLDQPSAPQPVVPPHNSIQRTGSLEHRPQLSVSPLKRPEMTLALSGPTTLGVSVLCLCAHKADVPMNSNLLVDITHIQDDKQAGKESYTLQAQVRQLCPNPPPAITCDEVDGVPLQALSYFSQRMFPLHVNRTKRLELRTQVDLRTLFEPPLDLLYYDPFAYWSDPMFRGRDAKGKEMPMMRIPIGTKIGDEIQYLDLLKDGPHGLLIGQTGSGKSELLQTIIMALSIIYRPNEVNFLLIDYKAGLALEPFRHLPHTIGFLSNVSSPALIQRFITMLRAEATRREIRMKEGKKSPRIIIIIDEFAEMAKQTDSVLDELFTITRVGREIGMHLLLASQRPEGIIATRVRDYVQYRLCLRCASPEDSREILRRVDAAYLPASIPGRGYLLHGDNQLDLFQAARVSIPVTLDQLYVKPNGIETPVDPTNDVLIAQLAAEK</sequence>
<dbReference type="Proteomes" id="UP000654345">
    <property type="component" value="Unassembled WGS sequence"/>
</dbReference>
<dbReference type="PROSITE" id="PS50901">
    <property type="entry name" value="FTSK"/>
    <property type="match status" value="1"/>
</dbReference>